<dbReference type="EMBL" id="QGHC01000004">
    <property type="protein sequence ID" value="PWK89792.1"/>
    <property type="molecule type" value="Genomic_DNA"/>
</dbReference>
<dbReference type="PANTHER" id="PTHR36452:SF1">
    <property type="entry name" value="DUF2461 DOMAIN-CONTAINING PROTEIN"/>
    <property type="match status" value="1"/>
</dbReference>
<dbReference type="RefSeq" id="WP_109722914.1">
    <property type="nucleotide sequence ID" value="NZ_MSZV01000007.1"/>
</dbReference>
<dbReference type="Proteomes" id="UP000245812">
    <property type="component" value="Unassembled WGS sequence"/>
</dbReference>
<evidence type="ECO:0000313" key="2">
    <source>
        <dbReference type="Proteomes" id="UP000245812"/>
    </source>
</evidence>
<dbReference type="InterPro" id="IPR015996">
    <property type="entry name" value="UCP028451"/>
</dbReference>
<gene>
    <name evidence="1" type="ORF">C7456_104144</name>
</gene>
<protein>
    <submittedName>
        <fullName evidence="1">Uncharacterized protein (TIGR02453 family)</fullName>
    </submittedName>
</protein>
<keyword evidence="2" id="KW-1185">Reference proteome</keyword>
<dbReference type="InterPro" id="IPR012808">
    <property type="entry name" value="CHP02453"/>
</dbReference>
<sequence length="229" mass="26849">MPHRAYFTPATFRFLRGLDRNNNREWFAAHKADYERHVREPFLALIADMAAPLAKISPHYRADARRNGSSLFRIYRDTRFSNNKLPYKPWQGARFFHERRHEIPAPSFYLHIQPGECFAGGGMWHPEPDALKRIRAFLADNPAAWKRATHGKAFRERFTFWGESLSRPPRGFDPNHELIEDLKRKDFAAGEDFDEAFACSAELLPWTVECYKRLAPMIDYLCATQELEF</sequence>
<dbReference type="Pfam" id="PF09365">
    <property type="entry name" value="DUF2461"/>
    <property type="match status" value="1"/>
</dbReference>
<evidence type="ECO:0000313" key="1">
    <source>
        <dbReference type="EMBL" id="PWK89792.1"/>
    </source>
</evidence>
<comment type="caution">
    <text evidence="1">The sequence shown here is derived from an EMBL/GenBank/DDBJ whole genome shotgun (WGS) entry which is preliminary data.</text>
</comment>
<name>A0A316IBC0_9GAMM</name>
<proteinExistence type="predicted"/>
<reference evidence="1 2" key="1">
    <citation type="submission" date="2018-05" db="EMBL/GenBank/DDBJ databases">
        <title>Genomic Encyclopedia of Type Strains, Phase IV (KMG-IV): sequencing the most valuable type-strain genomes for metagenomic binning, comparative biology and taxonomic classification.</title>
        <authorList>
            <person name="Goeker M."/>
        </authorList>
    </citation>
    <scope>NUCLEOTIDE SEQUENCE [LARGE SCALE GENOMIC DNA]</scope>
    <source>
        <strain evidence="1 2">DSM 14263</strain>
    </source>
</reference>
<dbReference type="AlphaFoldDB" id="A0A316IBC0"/>
<accession>A0A316IBC0</accession>
<dbReference type="PANTHER" id="PTHR36452">
    <property type="entry name" value="CHROMOSOME 12, WHOLE GENOME SHOTGUN SEQUENCE"/>
    <property type="match status" value="1"/>
</dbReference>
<dbReference type="OrthoDB" id="9794241at2"/>
<dbReference type="NCBIfam" id="TIGR02453">
    <property type="entry name" value="TIGR02453 family protein"/>
    <property type="match status" value="1"/>
</dbReference>
<organism evidence="1 2">
    <name type="scientific">Fulvimonas soli</name>
    <dbReference type="NCBI Taxonomy" id="155197"/>
    <lineage>
        <taxon>Bacteria</taxon>
        <taxon>Pseudomonadati</taxon>
        <taxon>Pseudomonadota</taxon>
        <taxon>Gammaproteobacteria</taxon>
        <taxon>Lysobacterales</taxon>
        <taxon>Rhodanobacteraceae</taxon>
        <taxon>Fulvimonas</taxon>
    </lineage>
</organism>
<dbReference type="PIRSF" id="PIRSF028451">
    <property type="entry name" value="UCP028451"/>
    <property type="match status" value="1"/>
</dbReference>